<proteinExistence type="inferred from homology"/>
<evidence type="ECO:0000256" key="1">
    <source>
        <dbReference type="ARBA" id="ARBA00022691"/>
    </source>
</evidence>
<dbReference type="EMBL" id="JBHRTR010000031">
    <property type="protein sequence ID" value="MFC3229092.1"/>
    <property type="molecule type" value="Genomic_DNA"/>
</dbReference>
<comment type="similarity">
    <text evidence="2">Belongs to the tRNA methyltransferase O family.</text>
</comment>
<evidence type="ECO:0000259" key="3">
    <source>
        <dbReference type="PROSITE" id="PS51668"/>
    </source>
</evidence>
<feature type="domain" description="TsaA-like" evidence="3">
    <location>
        <begin position="26"/>
        <end position="164"/>
    </location>
</feature>
<accession>A0ABV7L387</accession>
<dbReference type="InterPro" id="IPR036414">
    <property type="entry name" value="YaeB_N_sf"/>
</dbReference>
<comment type="caution">
    <text evidence="4">The sequence shown here is derived from an EMBL/GenBank/DDBJ whole genome shotgun (WGS) entry which is preliminary data.</text>
</comment>
<dbReference type="InterPro" id="IPR036413">
    <property type="entry name" value="YaeB-like_sf"/>
</dbReference>
<dbReference type="InterPro" id="IPR040372">
    <property type="entry name" value="YaeB-like"/>
</dbReference>
<evidence type="ECO:0000313" key="5">
    <source>
        <dbReference type="Proteomes" id="UP001595528"/>
    </source>
</evidence>
<protein>
    <submittedName>
        <fullName evidence="4">SAM-dependent methyltransferase</fullName>
    </submittedName>
</protein>
<organism evidence="4 5">
    <name type="scientific">Marinibaculum pumilum</name>
    <dbReference type="NCBI Taxonomy" id="1766165"/>
    <lineage>
        <taxon>Bacteria</taxon>
        <taxon>Pseudomonadati</taxon>
        <taxon>Pseudomonadota</taxon>
        <taxon>Alphaproteobacteria</taxon>
        <taxon>Rhodospirillales</taxon>
        <taxon>Rhodospirillaceae</taxon>
        <taxon>Marinibaculum</taxon>
    </lineage>
</organism>
<dbReference type="RefSeq" id="WP_379902974.1">
    <property type="nucleotide sequence ID" value="NZ_JBHRTR010000031.1"/>
</dbReference>
<keyword evidence="4" id="KW-0489">Methyltransferase</keyword>
<dbReference type="Gene3D" id="2.40.30.70">
    <property type="entry name" value="YaeB-like"/>
    <property type="match status" value="1"/>
</dbReference>
<name>A0ABV7L387_9PROT</name>
<dbReference type="GO" id="GO:0008168">
    <property type="term" value="F:methyltransferase activity"/>
    <property type="evidence" value="ECO:0007669"/>
    <property type="project" value="UniProtKB-KW"/>
</dbReference>
<keyword evidence="1" id="KW-0949">S-adenosyl-L-methionine</keyword>
<dbReference type="Pfam" id="PF01980">
    <property type="entry name" value="TrmO_N"/>
    <property type="match status" value="1"/>
</dbReference>
<dbReference type="InterPro" id="IPR023370">
    <property type="entry name" value="TrmO-like_N"/>
</dbReference>
<evidence type="ECO:0000313" key="4">
    <source>
        <dbReference type="EMBL" id="MFC3229092.1"/>
    </source>
</evidence>
<keyword evidence="4" id="KW-0808">Transferase</keyword>
<sequence length="172" mass="18120">MSLPKSRAGDVRLAVDPAAMAADAGLVFIGRIRTPWTDLDACPKNLREARQRMGQGGTAWAEVDPPFRPGLAGLEGQRHLILLYWMGQASRDLIVQAPAHRPAPVGTFALRSPARPNPVALAVVSLLGLEPGAGRLHIDAIDCLDGTPLLDIKPWLPGVDLPPGGTAPGQPA</sequence>
<dbReference type="PANTHER" id="PTHR12818">
    <property type="entry name" value="TRNA (ADENINE(37)-N6)-METHYLTRANSFERASE"/>
    <property type="match status" value="1"/>
</dbReference>
<gene>
    <name evidence="4" type="ORF">ACFOGJ_17735</name>
</gene>
<dbReference type="PANTHER" id="PTHR12818:SF0">
    <property type="entry name" value="TRNA (ADENINE(37)-N6)-METHYLTRANSFERASE"/>
    <property type="match status" value="1"/>
</dbReference>
<dbReference type="SUPFAM" id="SSF118196">
    <property type="entry name" value="YaeB-like"/>
    <property type="match status" value="1"/>
</dbReference>
<dbReference type="Proteomes" id="UP001595528">
    <property type="component" value="Unassembled WGS sequence"/>
</dbReference>
<dbReference type="PROSITE" id="PS51668">
    <property type="entry name" value="TSAA_2"/>
    <property type="match status" value="1"/>
</dbReference>
<keyword evidence="5" id="KW-1185">Reference proteome</keyword>
<reference evidence="5" key="1">
    <citation type="journal article" date="2019" name="Int. J. Syst. Evol. Microbiol.">
        <title>The Global Catalogue of Microorganisms (GCM) 10K type strain sequencing project: providing services to taxonomists for standard genome sequencing and annotation.</title>
        <authorList>
            <consortium name="The Broad Institute Genomics Platform"/>
            <consortium name="The Broad Institute Genome Sequencing Center for Infectious Disease"/>
            <person name="Wu L."/>
            <person name="Ma J."/>
        </authorList>
    </citation>
    <scope>NUCLEOTIDE SEQUENCE [LARGE SCALE GENOMIC DNA]</scope>
    <source>
        <strain evidence="5">KCTC 42964</strain>
    </source>
</reference>
<evidence type="ECO:0000256" key="2">
    <source>
        <dbReference type="ARBA" id="ARBA00033753"/>
    </source>
</evidence>
<dbReference type="GO" id="GO:0032259">
    <property type="term" value="P:methylation"/>
    <property type="evidence" value="ECO:0007669"/>
    <property type="project" value="UniProtKB-KW"/>
</dbReference>
<dbReference type="CDD" id="cd09281">
    <property type="entry name" value="UPF0066"/>
    <property type="match status" value="1"/>
</dbReference>